<name>A0A814TZX0_9BILA</name>
<proteinExistence type="inferred from homology"/>
<dbReference type="Pfam" id="PF00505">
    <property type="entry name" value="HMG_box"/>
    <property type="match status" value="1"/>
</dbReference>
<evidence type="ECO:0000313" key="13">
    <source>
        <dbReference type="Proteomes" id="UP000663870"/>
    </source>
</evidence>
<dbReference type="AlphaFoldDB" id="A0A814TZX0"/>
<evidence type="ECO:0000256" key="1">
    <source>
        <dbReference type="ARBA" id="ARBA00004123"/>
    </source>
</evidence>
<dbReference type="SUPFAM" id="SSF47095">
    <property type="entry name" value="HMG-box"/>
    <property type="match status" value="1"/>
</dbReference>
<keyword evidence="6" id="KW-0010">Activator</keyword>
<evidence type="ECO:0000256" key="7">
    <source>
        <dbReference type="ARBA" id="ARBA00023163"/>
    </source>
</evidence>
<dbReference type="SMART" id="SM01366">
    <property type="entry name" value="c-clamp"/>
    <property type="match status" value="1"/>
</dbReference>
<dbReference type="SMART" id="SM00398">
    <property type="entry name" value="HMG"/>
    <property type="match status" value="1"/>
</dbReference>
<dbReference type="CDD" id="cd21996">
    <property type="entry name" value="HMG-box_TCF7-like"/>
    <property type="match status" value="1"/>
</dbReference>
<dbReference type="GO" id="GO:0060070">
    <property type="term" value="P:canonical Wnt signaling pathway"/>
    <property type="evidence" value="ECO:0007669"/>
    <property type="project" value="TreeGrafter"/>
</dbReference>
<dbReference type="EMBL" id="CAJNOL010000697">
    <property type="protein sequence ID" value="CAF1169488.1"/>
    <property type="molecule type" value="Genomic_DNA"/>
</dbReference>
<comment type="similarity">
    <text evidence="2">Belongs to the TCF/LEF family.</text>
</comment>
<feature type="region of interest" description="Disordered" evidence="10">
    <location>
        <begin position="356"/>
        <end position="377"/>
    </location>
</feature>
<dbReference type="InterPro" id="IPR009071">
    <property type="entry name" value="HMG_box_dom"/>
</dbReference>
<keyword evidence="8 9" id="KW-0539">Nucleus</keyword>
<feature type="region of interest" description="Disordered" evidence="10">
    <location>
        <begin position="290"/>
        <end position="314"/>
    </location>
</feature>
<feature type="domain" description="HMG box" evidence="11">
    <location>
        <begin position="210"/>
        <end position="278"/>
    </location>
</feature>
<evidence type="ECO:0000256" key="5">
    <source>
        <dbReference type="ARBA" id="ARBA00023125"/>
    </source>
</evidence>
<keyword evidence="7" id="KW-0804">Transcription</keyword>
<dbReference type="InterPro" id="IPR024940">
    <property type="entry name" value="TCF/LEF"/>
</dbReference>
<keyword evidence="3" id="KW-0879">Wnt signaling pathway</keyword>
<dbReference type="GO" id="GO:0000981">
    <property type="term" value="F:DNA-binding transcription factor activity, RNA polymerase II-specific"/>
    <property type="evidence" value="ECO:0007669"/>
    <property type="project" value="TreeGrafter"/>
</dbReference>
<evidence type="ECO:0000256" key="3">
    <source>
        <dbReference type="ARBA" id="ARBA00022687"/>
    </source>
</evidence>
<dbReference type="Proteomes" id="UP000663870">
    <property type="component" value="Unassembled WGS sequence"/>
</dbReference>
<dbReference type="InterPro" id="IPR036910">
    <property type="entry name" value="HMG_box_dom_sf"/>
</dbReference>
<dbReference type="GO" id="GO:0000978">
    <property type="term" value="F:RNA polymerase II cis-regulatory region sequence-specific DNA binding"/>
    <property type="evidence" value="ECO:0007669"/>
    <property type="project" value="TreeGrafter"/>
</dbReference>
<protein>
    <recommendedName>
        <fullName evidence="11">HMG box domain-containing protein</fullName>
    </recommendedName>
</protein>
<keyword evidence="5 9" id="KW-0238">DNA-binding</keyword>
<sequence length="436" mass="50158">MVFPTIQSKDFQTSNENICSSSLSTNSNEITTKIKIEDDIDEIKIFSVSTLLNNESYNDHDYKKFDIEERLSPVIEESTSPNKNDSLNNNISGLYTTPFFYPYFHPYFIAATAQINSSADKISINEQTNNPFGVVSPFSGIPFLPFYPPGMMNQSFQSNFFNPFGIPIPISGVYPSSSSNRQHQSSIDNEQLRGNLNTLVHVKRSKKPHIKKPLNAFMIYMKEQRAHIIEECALKESSAINKILGQKWKELSRSEQDRYYELAKEERNRHMQMYPNWSARDNYGIKKKRQIGRIQKNDSQDNDNSLQKNSTNTSKQFDNDCLNLKKCRARYGLEGLNQWCKHCRRKKKCTKFLEDDLSNPRTLGNSSSNGNPSSVSSIVTFQSDEDSINNPDSDDILSRQINSIQDEHDDSNEENKQQFYLPSSTLPLNFVPNFRY</sequence>
<feature type="compositionally biased region" description="Low complexity" evidence="10">
    <location>
        <begin position="365"/>
        <end position="377"/>
    </location>
</feature>
<accession>A0A814TZX0</accession>
<feature type="compositionally biased region" description="Polar residues" evidence="10">
    <location>
        <begin position="302"/>
        <end position="314"/>
    </location>
</feature>
<evidence type="ECO:0000256" key="6">
    <source>
        <dbReference type="ARBA" id="ARBA00023159"/>
    </source>
</evidence>
<evidence type="ECO:0000256" key="4">
    <source>
        <dbReference type="ARBA" id="ARBA00023015"/>
    </source>
</evidence>
<dbReference type="PROSITE" id="PS50118">
    <property type="entry name" value="HMG_BOX_2"/>
    <property type="match status" value="1"/>
</dbReference>
<dbReference type="GO" id="GO:1990907">
    <property type="term" value="C:beta-catenin-TCF complex"/>
    <property type="evidence" value="ECO:0007669"/>
    <property type="project" value="TreeGrafter"/>
</dbReference>
<evidence type="ECO:0000256" key="10">
    <source>
        <dbReference type="SAM" id="MobiDB-lite"/>
    </source>
</evidence>
<keyword evidence="13" id="KW-1185">Reference proteome</keyword>
<evidence type="ECO:0000259" key="11">
    <source>
        <dbReference type="PROSITE" id="PS50118"/>
    </source>
</evidence>
<evidence type="ECO:0000256" key="9">
    <source>
        <dbReference type="PROSITE-ProRule" id="PRU00267"/>
    </source>
</evidence>
<comment type="subcellular location">
    <subcellularLocation>
        <location evidence="1">Nucleus</location>
    </subcellularLocation>
</comment>
<dbReference type="PANTHER" id="PTHR10373">
    <property type="entry name" value="TRANSCRIPTION FACTOR 7 FAMILY MEMBER"/>
    <property type="match status" value="1"/>
</dbReference>
<evidence type="ECO:0000256" key="8">
    <source>
        <dbReference type="ARBA" id="ARBA00023242"/>
    </source>
</evidence>
<keyword evidence="4" id="KW-0805">Transcription regulation</keyword>
<feature type="DNA-binding region" description="HMG box" evidence="9">
    <location>
        <begin position="210"/>
        <end position="278"/>
    </location>
</feature>
<dbReference type="FunFam" id="1.10.30.10:FF:000001">
    <property type="entry name" value="transcription factor 7 isoform X2"/>
    <property type="match status" value="1"/>
</dbReference>
<evidence type="ECO:0000313" key="12">
    <source>
        <dbReference type="EMBL" id="CAF1169488.1"/>
    </source>
</evidence>
<organism evidence="12 13">
    <name type="scientific">Rotaria sordida</name>
    <dbReference type="NCBI Taxonomy" id="392033"/>
    <lineage>
        <taxon>Eukaryota</taxon>
        <taxon>Metazoa</taxon>
        <taxon>Spiralia</taxon>
        <taxon>Gnathifera</taxon>
        <taxon>Rotifera</taxon>
        <taxon>Eurotatoria</taxon>
        <taxon>Bdelloidea</taxon>
        <taxon>Philodinida</taxon>
        <taxon>Philodinidae</taxon>
        <taxon>Rotaria</taxon>
    </lineage>
</organism>
<comment type="caution">
    <text evidence="12">The sequence shown here is derived from an EMBL/GenBank/DDBJ whole genome shotgun (WGS) entry which is preliminary data.</text>
</comment>
<gene>
    <name evidence="12" type="ORF">JXQ802_LOCUS22712</name>
</gene>
<reference evidence="12" key="1">
    <citation type="submission" date="2021-02" db="EMBL/GenBank/DDBJ databases">
        <authorList>
            <person name="Nowell W R."/>
        </authorList>
    </citation>
    <scope>NUCLEOTIDE SEQUENCE</scope>
</reference>
<dbReference type="GO" id="GO:0000785">
    <property type="term" value="C:chromatin"/>
    <property type="evidence" value="ECO:0007669"/>
    <property type="project" value="TreeGrafter"/>
</dbReference>
<dbReference type="Gene3D" id="1.10.30.10">
    <property type="entry name" value="High mobility group box domain"/>
    <property type="match status" value="1"/>
</dbReference>
<dbReference type="PANTHER" id="PTHR10373:SF38">
    <property type="entry name" value="PROTEIN PANGOLIN, ISOFORM J"/>
    <property type="match status" value="1"/>
</dbReference>
<evidence type="ECO:0000256" key="2">
    <source>
        <dbReference type="ARBA" id="ARBA00006569"/>
    </source>
</evidence>